<dbReference type="GeneTree" id="ENSGT00420000029746"/>
<protein>
    <submittedName>
        <fullName evidence="3">Uncharacterized protein</fullName>
    </submittedName>
</protein>
<dbReference type="Ensembl" id="ENSBGRT00000019654.1">
    <property type="protein sequence ID" value="ENSBGRP00000016998.1"/>
    <property type="gene ID" value="ENSBGRG00000010700.1"/>
</dbReference>
<sequence>LERTLTEINQELRLQLAKYKQDFRDLTEKFLISQATSYSLANQLQKYKCEACKDIVESVLGEKLLFEVRRPAEKTCATLIQSQARELTQLRQTLRDGKDDSVLLKQHLEDLLTRNDPDSHQGQGFRESLSEGYQLAKRLACKLSPGEGATDPDSTDPLLGPQGEMHRVEVIVSQWSASFLMDHGHWGRRQHPASIKAQKGGGDKRQLVRVNSALDKA</sequence>
<evidence type="ECO:0000313" key="4">
    <source>
        <dbReference type="Proteomes" id="UP000694520"/>
    </source>
</evidence>
<dbReference type="Proteomes" id="UP000694520">
    <property type="component" value="Chromosome 3"/>
</dbReference>
<name>A0A8C0A9A0_BOSMU</name>
<keyword evidence="1" id="KW-0175">Coiled coil</keyword>
<dbReference type="AlphaFoldDB" id="A0A8C0A9A0"/>
<reference evidence="3" key="1">
    <citation type="submission" date="2019-05" db="EMBL/GenBank/DDBJ databases">
        <authorList>
            <person name="Zhang S."/>
            <person name="Liu J."/>
        </authorList>
    </citation>
    <scope>NUCLEOTIDE SEQUENCE [LARGE SCALE GENOMIC DNA]</scope>
</reference>
<dbReference type="PANTHER" id="PTHR14199">
    <property type="entry name" value="NEUROBLASTOMA BREAKPOINT FAMILY MEMBER 6-LIKE PROTEIN"/>
    <property type="match status" value="1"/>
</dbReference>
<evidence type="ECO:0000256" key="1">
    <source>
        <dbReference type="SAM" id="Coils"/>
    </source>
</evidence>
<dbReference type="PANTHER" id="PTHR14199:SF29">
    <property type="entry name" value="NEUROBLASTOMA BREAKPOINT FAMILY MEMBER 4-RELATED"/>
    <property type="match status" value="1"/>
</dbReference>
<proteinExistence type="predicted"/>
<evidence type="ECO:0000256" key="2">
    <source>
        <dbReference type="SAM" id="MobiDB-lite"/>
    </source>
</evidence>
<evidence type="ECO:0000313" key="3">
    <source>
        <dbReference type="Ensembl" id="ENSBGRP00000016998.1"/>
    </source>
</evidence>
<feature type="coiled-coil region" evidence="1">
    <location>
        <begin position="2"/>
        <end position="29"/>
    </location>
</feature>
<feature type="region of interest" description="Disordered" evidence="2">
    <location>
        <begin position="190"/>
        <end position="217"/>
    </location>
</feature>
<keyword evidence="4" id="KW-1185">Reference proteome</keyword>
<organism evidence="3 4">
    <name type="scientific">Bos mutus grunniens</name>
    <name type="common">Wild yak</name>
    <name type="synonym">Bos grunniens</name>
    <dbReference type="NCBI Taxonomy" id="30521"/>
    <lineage>
        <taxon>Eukaryota</taxon>
        <taxon>Metazoa</taxon>
        <taxon>Chordata</taxon>
        <taxon>Craniata</taxon>
        <taxon>Vertebrata</taxon>
        <taxon>Euteleostomi</taxon>
        <taxon>Mammalia</taxon>
        <taxon>Eutheria</taxon>
        <taxon>Laurasiatheria</taxon>
        <taxon>Artiodactyla</taxon>
        <taxon>Ruminantia</taxon>
        <taxon>Pecora</taxon>
        <taxon>Bovidae</taxon>
        <taxon>Bovinae</taxon>
        <taxon>Bos</taxon>
    </lineage>
</organism>
<dbReference type="InterPro" id="IPR055306">
    <property type="entry name" value="NBPF"/>
</dbReference>
<reference evidence="3" key="2">
    <citation type="submission" date="2025-08" db="UniProtKB">
        <authorList>
            <consortium name="Ensembl"/>
        </authorList>
    </citation>
    <scope>IDENTIFICATION</scope>
</reference>
<reference evidence="3" key="3">
    <citation type="submission" date="2025-09" db="UniProtKB">
        <authorList>
            <consortium name="Ensembl"/>
        </authorList>
    </citation>
    <scope>IDENTIFICATION</scope>
</reference>
<accession>A0A8C0A9A0</accession>